<dbReference type="FunFam" id="1.20.1560.10:FF:000002">
    <property type="entry name" value="ABC transporter C family member 5"/>
    <property type="match status" value="1"/>
</dbReference>
<keyword evidence="9 13" id="KW-1133">Transmembrane helix</keyword>
<evidence type="ECO:0000256" key="13">
    <source>
        <dbReference type="SAM" id="Phobius"/>
    </source>
</evidence>
<evidence type="ECO:0000256" key="5">
    <source>
        <dbReference type="ARBA" id="ARBA00022737"/>
    </source>
</evidence>
<dbReference type="FunFam" id="3.40.50.300:FF:001405">
    <property type="entry name" value="Multidrug resistance protein associated1"/>
    <property type="match status" value="1"/>
</dbReference>
<dbReference type="GO" id="GO:0016020">
    <property type="term" value="C:membrane"/>
    <property type="evidence" value="ECO:0007669"/>
    <property type="project" value="UniProtKB-SubCell"/>
</dbReference>
<feature type="transmembrane region" description="Helical" evidence="13">
    <location>
        <begin position="300"/>
        <end position="316"/>
    </location>
</feature>
<dbReference type="SUPFAM" id="SSF52540">
    <property type="entry name" value="P-loop containing nucleoside triphosphate hydrolases"/>
    <property type="match status" value="2"/>
</dbReference>
<evidence type="ECO:0000256" key="8">
    <source>
        <dbReference type="ARBA" id="ARBA00022967"/>
    </source>
</evidence>
<keyword evidence="10 13" id="KW-0472">Membrane</keyword>
<proteinExistence type="inferred from homology"/>
<feature type="domain" description="ABC transmembrane type-1" evidence="15">
    <location>
        <begin position="288"/>
        <end position="570"/>
    </location>
</feature>
<evidence type="ECO:0000313" key="17">
    <source>
        <dbReference type="Proteomes" id="UP000324897"/>
    </source>
</evidence>
<dbReference type="InterPro" id="IPR036640">
    <property type="entry name" value="ABC1_TM_sf"/>
</dbReference>
<evidence type="ECO:0000256" key="10">
    <source>
        <dbReference type="ARBA" id="ARBA00023136"/>
    </source>
</evidence>
<dbReference type="InterPro" id="IPR027417">
    <property type="entry name" value="P-loop_NTPase"/>
</dbReference>
<dbReference type="InterPro" id="IPR044726">
    <property type="entry name" value="ABCC_6TM_D2"/>
</dbReference>
<dbReference type="InterPro" id="IPR050173">
    <property type="entry name" value="ABC_transporter_C-like"/>
</dbReference>
<evidence type="ECO:0000256" key="3">
    <source>
        <dbReference type="ARBA" id="ARBA00022448"/>
    </source>
</evidence>
<sequence length="1519" mass="168286">MVVLAGWSSSWICGREDDGLTIASPCVQRTLIDCVNVLLLVAYVSVLVVACVCQRPAGRSTGGQRRRWELVVVSVCCVAAAVGYGVTGFQDATDIAGTAPYFVRVLVWIALAASLHVQPTRLAMAVAVLWWALFSLLITACNVEILAGGHGLDVEEVVAWPVNLLLLLCALGSLLQWRHGHQGTTADDNGLSEPLIHKDETVHTSELYRSGLFSQLTISWLNPLLRLGRSKALDLADIPLITGEDSAQHASQKFAKAWSRHVNDRARHRSVSSNGLALVLFKCFLGEIALTGFYALMRTLSIAVAPLLLFAFVWYSNQEERDLRTGLLLVGCLLLMKLVESLSQRHWYFDSRRTGMRIRSALMAAIFQKQLNLSSQGRKNHSAGEIVNYIAVDAYRLGDSINRLHSGWSCPLQLVFAVATLFWALKLGALPGLIPFIIFGFLNVPFAKILQGYQSKFMVAQDERLRSMSEILNSMKIIKLQSWEEKFRHVIKSLRDAEFKWLRETQLKKAYGAVMFWMSPTVVSSVMFTGTAIIGSVPLNASTLFTVLATLRVMAEPVRFLPELLTMMIQYKVSLDRIEKFLLEDEIKEEDVRRIPSDDSDSRIQVIDGNFSWSATGANLSLRNVNISISGGEKVAVCGPVGSGKSSLLYALLGEIPRVSGLVEVFGSVAYVSQNSWIQSGTVRDNILFGKPFNKERYDMAIKACALDKDIENFVHGDLTEIGQRGLNMSGGQKQRIQLARAVYNNADVYLLDDPFSAVDAHTAAVLFYDCVMTALAEKTVVLVTHQVEFLSETDRILVIEGGHVSQQGKYSELLESGTAFERLVSAHQSSITELDTNSGRENKDQGIEASDDNIMPSALHTTRQASDIKASAKGPSATFQLTEEEERGIGDLRWKPYTPSVFKLLSPLTFLFTFDRLRMVKDNKKSQWRQQFKNGGSKDYIDVSQGIFQLSGMCISQVLFACFQIMSTYWLAVAVQTDNISAALLVGAYSGISIFSCCFAYFRSLFAALLGLKASKEFFSGLMDSVFKAPMSFFDSTPVGRILTRASSDLSILDFDIPYSMAYMVTGSIQVVTTILVMGTVTWQVLVVAIPVGITMVYVQLTHSSENMKRYYVSSARELVRINGTTKAPVINYASESILGVVTIRAFSQSERFIRNNMQLIDTDATLFFHTVAGQEWVIMRVEALQFLTILTSALFLILVPPGVISPGFAGLCLSYALTLNSAQVFLTRFYSYLENYIISVERIKQYMHLPPEPPAIIPEHRPPISWPHEGRIELEDLKIRYRPNSPLVLKGISCTFAAGNKIGVVGRTGSGKSTLISSLFRLVDPAGGRILIDKLDICSIGLKDLRTKLSIIPQEPTLFRGTVRTNLDPLGLHSDQEIWEALEKCQLKTAISSTPALLDTVVSDDGDNWSVGQRQLFCLGRVLLRRNKILVLDEATASIDSATDAILQKVIRQQFSSCTVITIAHRVPTVTNSDRVMVLSYGKLLEYETPAKLLEDKQSAFSKLVAEYWANTKRNST</sequence>
<dbReference type="Gene3D" id="3.40.50.300">
    <property type="entry name" value="P-loop containing nucleotide triphosphate hydrolases"/>
    <property type="match status" value="2"/>
</dbReference>
<dbReference type="GO" id="GO:0016887">
    <property type="term" value="F:ATP hydrolysis activity"/>
    <property type="evidence" value="ECO:0007669"/>
    <property type="project" value="InterPro"/>
</dbReference>
<accession>A0A5J9T9H4</accession>
<dbReference type="CDD" id="cd18579">
    <property type="entry name" value="ABC_6TM_ABCC_D1"/>
    <property type="match status" value="1"/>
</dbReference>
<protein>
    <recommendedName>
        <fullName evidence="18">ABC transporter C family member 8</fullName>
    </recommendedName>
</protein>
<dbReference type="CDD" id="cd18580">
    <property type="entry name" value="ABC_6TM_ABCC_D2"/>
    <property type="match status" value="1"/>
</dbReference>
<organism evidence="16 17">
    <name type="scientific">Eragrostis curvula</name>
    <name type="common">weeping love grass</name>
    <dbReference type="NCBI Taxonomy" id="38414"/>
    <lineage>
        <taxon>Eukaryota</taxon>
        <taxon>Viridiplantae</taxon>
        <taxon>Streptophyta</taxon>
        <taxon>Embryophyta</taxon>
        <taxon>Tracheophyta</taxon>
        <taxon>Spermatophyta</taxon>
        <taxon>Magnoliopsida</taxon>
        <taxon>Liliopsida</taxon>
        <taxon>Poales</taxon>
        <taxon>Poaceae</taxon>
        <taxon>PACMAD clade</taxon>
        <taxon>Chloridoideae</taxon>
        <taxon>Eragrostideae</taxon>
        <taxon>Eragrostidinae</taxon>
        <taxon>Eragrostis</taxon>
    </lineage>
</organism>
<keyword evidence="17" id="KW-1185">Reference proteome</keyword>
<dbReference type="GO" id="GO:0140359">
    <property type="term" value="F:ABC-type transporter activity"/>
    <property type="evidence" value="ECO:0007669"/>
    <property type="project" value="InterPro"/>
</dbReference>
<dbReference type="PROSITE" id="PS50929">
    <property type="entry name" value="ABC_TM1F"/>
    <property type="match status" value="2"/>
</dbReference>
<evidence type="ECO:0000256" key="2">
    <source>
        <dbReference type="ARBA" id="ARBA00009726"/>
    </source>
</evidence>
<comment type="similarity">
    <text evidence="2">Belongs to the ABC transporter superfamily. ABCC family. Conjugate transporter (TC 3.A.1.208) subfamily.</text>
</comment>
<dbReference type="PROSITE" id="PS00211">
    <property type="entry name" value="ABC_TRANSPORTER_1"/>
    <property type="match status" value="1"/>
</dbReference>
<comment type="caution">
    <text evidence="16">The sequence shown here is derived from an EMBL/GenBank/DDBJ whole genome shotgun (WGS) entry which is preliminary data.</text>
</comment>
<comment type="subcellular location">
    <subcellularLocation>
        <location evidence="1">Membrane</location>
        <topology evidence="1">Multi-pass membrane protein</topology>
    </subcellularLocation>
</comment>
<evidence type="ECO:0000259" key="15">
    <source>
        <dbReference type="PROSITE" id="PS50929"/>
    </source>
</evidence>
<dbReference type="InterPro" id="IPR003439">
    <property type="entry name" value="ABC_transporter-like_ATP-bd"/>
</dbReference>
<keyword evidence="6" id="KW-0547">Nucleotide-binding</keyword>
<feature type="transmembrane region" description="Helical" evidence="13">
    <location>
        <begin position="993"/>
        <end position="1013"/>
    </location>
</feature>
<feature type="transmembrane region" description="Helical" evidence="13">
    <location>
        <begin position="510"/>
        <end position="535"/>
    </location>
</feature>
<feature type="domain" description="ABC transporter" evidence="14">
    <location>
        <begin position="604"/>
        <end position="827"/>
    </location>
</feature>
<dbReference type="Pfam" id="PF00005">
    <property type="entry name" value="ABC_tran"/>
    <property type="match status" value="2"/>
</dbReference>
<dbReference type="PROSITE" id="PS50893">
    <property type="entry name" value="ABC_TRANSPORTER_2"/>
    <property type="match status" value="2"/>
</dbReference>
<feature type="transmembrane region" description="Helical" evidence="13">
    <location>
        <begin position="95"/>
        <end position="115"/>
    </location>
</feature>
<dbReference type="InterPro" id="IPR017871">
    <property type="entry name" value="ABC_transporter-like_CS"/>
</dbReference>
<evidence type="ECO:0000313" key="16">
    <source>
        <dbReference type="EMBL" id="TVU07897.1"/>
    </source>
</evidence>
<keyword evidence="5" id="KW-0677">Repeat</keyword>
<feature type="transmembrane region" description="Helical" evidence="13">
    <location>
        <begin position="1185"/>
        <end position="1204"/>
    </location>
</feature>
<dbReference type="Pfam" id="PF00664">
    <property type="entry name" value="ABC_membrane"/>
    <property type="match status" value="2"/>
</dbReference>
<dbReference type="Proteomes" id="UP000324897">
    <property type="component" value="Chromosome 3"/>
</dbReference>
<keyword evidence="7" id="KW-0067">ATP-binding</keyword>
<dbReference type="InterPro" id="IPR011527">
    <property type="entry name" value="ABC1_TM_dom"/>
</dbReference>
<keyword evidence="8" id="KW-1278">Translocase</keyword>
<dbReference type="FunFam" id="1.20.1560.10:FF:000003">
    <property type="entry name" value="ABC transporter C family member 10"/>
    <property type="match status" value="1"/>
</dbReference>
<dbReference type="PANTHER" id="PTHR24223">
    <property type="entry name" value="ATP-BINDING CASSETTE SUB-FAMILY C"/>
    <property type="match status" value="1"/>
</dbReference>
<feature type="transmembrane region" description="Helical" evidence="13">
    <location>
        <begin position="157"/>
        <end position="175"/>
    </location>
</feature>
<feature type="transmembrane region" description="Helical" evidence="13">
    <location>
        <begin position="70"/>
        <end position="89"/>
    </location>
</feature>
<dbReference type="OrthoDB" id="6500128at2759"/>
<feature type="domain" description="ABC transporter" evidence="14">
    <location>
        <begin position="1274"/>
        <end position="1508"/>
    </location>
</feature>
<dbReference type="SUPFAM" id="SSF90123">
    <property type="entry name" value="ABC transporter transmembrane region"/>
    <property type="match status" value="2"/>
</dbReference>
<feature type="transmembrane region" description="Helical" evidence="13">
    <location>
        <begin position="948"/>
        <end position="973"/>
    </location>
</feature>
<evidence type="ECO:0008006" key="18">
    <source>
        <dbReference type="Google" id="ProtNLM"/>
    </source>
</evidence>
<feature type="transmembrane region" description="Helical" evidence="13">
    <location>
        <begin position="37"/>
        <end position="58"/>
    </location>
</feature>
<dbReference type="CDD" id="cd03250">
    <property type="entry name" value="ABCC_MRP_domain1"/>
    <property type="match status" value="1"/>
</dbReference>
<evidence type="ECO:0000256" key="12">
    <source>
        <dbReference type="SAM" id="MobiDB-lite"/>
    </source>
</evidence>
<keyword evidence="4 13" id="KW-0812">Transmembrane</keyword>
<evidence type="ECO:0000256" key="9">
    <source>
        <dbReference type="ARBA" id="ARBA00022989"/>
    </source>
</evidence>
<dbReference type="InterPro" id="IPR044746">
    <property type="entry name" value="ABCC_6TM_D1"/>
</dbReference>
<evidence type="ECO:0000256" key="6">
    <source>
        <dbReference type="ARBA" id="ARBA00022741"/>
    </source>
</evidence>
<dbReference type="GO" id="GO:0005524">
    <property type="term" value="F:ATP binding"/>
    <property type="evidence" value="ECO:0007669"/>
    <property type="project" value="UniProtKB-KW"/>
</dbReference>
<evidence type="ECO:0000256" key="1">
    <source>
        <dbReference type="ARBA" id="ARBA00004141"/>
    </source>
</evidence>
<name>A0A5J9T9H4_9POAL</name>
<feature type="transmembrane region" description="Helical" evidence="13">
    <location>
        <begin position="122"/>
        <end position="145"/>
    </location>
</feature>
<dbReference type="FunFam" id="3.40.50.300:FF:000169">
    <property type="entry name" value="ABC transporter C family member 3"/>
    <property type="match status" value="1"/>
</dbReference>
<dbReference type="Gramene" id="TVU07897">
    <property type="protein sequence ID" value="TVU07897"/>
    <property type="gene ID" value="EJB05_41272"/>
</dbReference>
<feature type="transmembrane region" description="Helical" evidence="13">
    <location>
        <begin position="275"/>
        <end position="294"/>
    </location>
</feature>
<dbReference type="PANTHER" id="PTHR24223:SF108">
    <property type="entry name" value="ABC TRANSPORTER C FAMILY MEMBER 8"/>
    <property type="match status" value="1"/>
</dbReference>
<feature type="region of interest" description="Disordered" evidence="12">
    <location>
        <begin position="832"/>
        <end position="851"/>
    </location>
</feature>
<evidence type="ECO:0000256" key="4">
    <source>
        <dbReference type="ARBA" id="ARBA00022692"/>
    </source>
</evidence>
<evidence type="ECO:0000259" key="14">
    <source>
        <dbReference type="PROSITE" id="PS50893"/>
    </source>
</evidence>
<evidence type="ECO:0000256" key="11">
    <source>
        <dbReference type="ARBA" id="ARBA00057614"/>
    </source>
</evidence>
<gene>
    <name evidence="16" type="ORF">EJB05_41272</name>
</gene>
<keyword evidence="3" id="KW-0813">Transport</keyword>
<dbReference type="CDD" id="cd03244">
    <property type="entry name" value="ABCC_MRP_domain2"/>
    <property type="match status" value="1"/>
</dbReference>
<evidence type="ECO:0000256" key="7">
    <source>
        <dbReference type="ARBA" id="ARBA00022840"/>
    </source>
</evidence>
<feature type="transmembrane region" description="Helical" evidence="13">
    <location>
        <begin position="1084"/>
        <end position="1102"/>
    </location>
</feature>
<comment type="function">
    <text evidence="11">ABC transporter that may affect phytic acid transport and compartmentalization. May function directly or indirectly in removing phytic acid from the cytosol or in vesicle trafficking. Required for phytic acid accumulation in developing seeds. Phytic acid is the primary storage form of phosphorus in cereal grains and other plant seeds.</text>
</comment>
<reference evidence="16 17" key="1">
    <citation type="journal article" date="2019" name="Sci. Rep.">
        <title>A high-quality genome of Eragrostis curvula grass provides insights into Poaceae evolution and supports new strategies to enhance forage quality.</title>
        <authorList>
            <person name="Carballo J."/>
            <person name="Santos B.A.C.M."/>
            <person name="Zappacosta D."/>
            <person name="Garbus I."/>
            <person name="Selva J.P."/>
            <person name="Gallo C.A."/>
            <person name="Diaz A."/>
            <person name="Albertini E."/>
            <person name="Caccamo M."/>
            <person name="Echenique V."/>
        </authorList>
    </citation>
    <scope>NUCLEOTIDE SEQUENCE [LARGE SCALE GENOMIC DNA]</scope>
    <source>
        <strain evidence="17">cv. Victoria</strain>
        <tissue evidence="16">Leaf</tissue>
    </source>
</reference>
<dbReference type="Gene3D" id="1.20.1560.10">
    <property type="entry name" value="ABC transporter type 1, transmembrane domain"/>
    <property type="match status" value="2"/>
</dbReference>
<dbReference type="SMART" id="SM00382">
    <property type="entry name" value="AAA"/>
    <property type="match status" value="2"/>
</dbReference>
<feature type="domain" description="ABC transmembrane type-1" evidence="15">
    <location>
        <begin position="953"/>
        <end position="1237"/>
    </location>
</feature>
<feature type="transmembrane region" description="Helical" evidence="13">
    <location>
        <begin position="414"/>
        <end position="442"/>
    </location>
</feature>
<dbReference type="EMBL" id="RWGY01000039">
    <property type="protein sequence ID" value="TVU07897.1"/>
    <property type="molecule type" value="Genomic_DNA"/>
</dbReference>
<dbReference type="InterPro" id="IPR003593">
    <property type="entry name" value="AAA+_ATPase"/>
</dbReference>